<dbReference type="HOGENOM" id="CLU_1213354_0_0_10"/>
<dbReference type="KEGG" id="fli:Fleli_2279"/>
<dbReference type="OrthoDB" id="976756at2"/>
<dbReference type="EMBL" id="CP003345">
    <property type="protein sequence ID" value="AFM04654.1"/>
    <property type="molecule type" value="Genomic_DNA"/>
</dbReference>
<dbReference type="RefSeq" id="WP_014798100.1">
    <property type="nucleotide sequence ID" value="NC_018018.1"/>
</dbReference>
<organism evidence="1 2">
    <name type="scientific">Bernardetia litoralis (strain ATCC 23117 / DSM 6794 / NBRC 15988 / NCIMB 1366 / Fx l1 / Sio-4)</name>
    <name type="common">Flexibacter litoralis</name>
    <dbReference type="NCBI Taxonomy" id="880071"/>
    <lineage>
        <taxon>Bacteria</taxon>
        <taxon>Pseudomonadati</taxon>
        <taxon>Bacteroidota</taxon>
        <taxon>Cytophagia</taxon>
        <taxon>Cytophagales</taxon>
        <taxon>Bernardetiaceae</taxon>
        <taxon>Bernardetia</taxon>
    </lineage>
</organism>
<gene>
    <name evidence="1" type="ordered locus">Fleli_2279</name>
</gene>
<keyword evidence="2" id="KW-1185">Reference proteome</keyword>
<dbReference type="Gene3D" id="2.180.10.10">
    <property type="entry name" value="RHS repeat-associated core"/>
    <property type="match status" value="1"/>
</dbReference>
<protein>
    <recommendedName>
        <fullName evidence="3">RHS repeat-associated core domain protein</fullName>
    </recommendedName>
</protein>
<accession>I4AL19</accession>
<evidence type="ECO:0008006" key="3">
    <source>
        <dbReference type="Google" id="ProtNLM"/>
    </source>
</evidence>
<sequence length="228" mass="26029">MGLEDSCISTYILHILTKRNSNSDKEIEAIKWTVYGEIVKVKKRDLTEIEYKYEGTGQRIYKKVATTTVTKETHYLRDGSGNVLAIYENEILDELVIYGSSRLGSYNGKTYKGKRTLGNKKYELSNHLGNVLAVISDNKIGIGTNDVADYYEPLVISESDYYPFGMAMKERSFSNEKYRFGFNGMEEDRDFGSEITPAVPRKIKMALAWLCRVSNMYSACSRVFVFLN</sequence>
<reference evidence="2" key="1">
    <citation type="submission" date="2012-06" db="EMBL/GenBank/DDBJ databases">
        <title>The complete genome of Flexibacter litoralis DSM 6794.</title>
        <authorList>
            <person name="Lucas S."/>
            <person name="Copeland A."/>
            <person name="Lapidus A."/>
            <person name="Glavina del Rio T."/>
            <person name="Dalin E."/>
            <person name="Tice H."/>
            <person name="Bruce D."/>
            <person name="Goodwin L."/>
            <person name="Pitluck S."/>
            <person name="Peters L."/>
            <person name="Ovchinnikova G."/>
            <person name="Lu M."/>
            <person name="Kyrpides N."/>
            <person name="Mavromatis K."/>
            <person name="Ivanova N."/>
            <person name="Brettin T."/>
            <person name="Detter J.C."/>
            <person name="Han C."/>
            <person name="Larimer F."/>
            <person name="Land M."/>
            <person name="Hauser L."/>
            <person name="Markowitz V."/>
            <person name="Cheng J.-F."/>
            <person name="Hugenholtz P."/>
            <person name="Woyke T."/>
            <person name="Wu D."/>
            <person name="Spring S."/>
            <person name="Lang E."/>
            <person name="Kopitz M."/>
            <person name="Brambilla E."/>
            <person name="Klenk H.-P."/>
            <person name="Eisen J.A."/>
        </authorList>
    </citation>
    <scope>NUCLEOTIDE SEQUENCE [LARGE SCALE GENOMIC DNA]</scope>
    <source>
        <strain evidence="2">ATCC 23117 / DSM 6794 / NBRC 15988 / NCIMB 1366 / Sio-4</strain>
    </source>
</reference>
<proteinExistence type="predicted"/>
<evidence type="ECO:0000313" key="1">
    <source>
        <dbReference type="EMBL" id="AFM04654.1"/>
    </source>
</evidence>
<dbReference type="Proteomes" id="UP000006054">
    <property type="component" value="Chromosome"/>
</dbReference>
<dbReference type="PATRIC" id="fig|880071.3.peg.2268"/>
<dbReference type="AlphaFoldDB" id="I4AL19"/>
<dbReference type="eggNOG" id="COG3209">
    <property type="taxonomic scope" value="Bacteria"/>
</dbReference>
<name>I4AL19_BERLS</name>
<evidence type="ECO:0000313" key="2">
    <source>
        <dbReference type="Proteomes" id="UP000006054"/>
    </source>
</evidence>